<protein>
    <recommendedName>
        <fullName evidence="2">Ribosome-binding factor A</fullName>
    </recommendedName>
</protein>
<gene>
    <name evidence="2" type="primary">rbfA</name>
    <name evidence="3" type="ORF">EDD78_10743</name>
</gene>
<keyword evidence="1 2" id="KW-0690">Ribosome biogenesis</keyword>
<evidence type="ECO:0000256" key="2">
    <source>
        <dbReference type="HAMAP-Rule" id="MF_00003"/>
    </source>
</evidence>
<dbReference type="PANTHER" id="PTHR33515:SF1">
    <property type="entry name" value="RIBOSOME-BINDING FACTOR A, CHLOROPLASTIC-RELATED"/>
    <property type="match status" value="1"/>
</dbReference>
<comment type="function">
    <text evidence="2">One of several proteins that assist in the late maturation steps of the functional core of the 30S ribosomal subunit. Associates with free 30S ribosomal subunits (but not with 30S subunits that are part of 70S ribosomes or polysomes). Required for efficient processing of 16S rRNA. May interact with the 5'-terminal helix region of 16S rRNA.</text>
</comment>
<dbReference type="OrthoDB" id="307788at2"/>
<dbReference type="HAMAP" id="MF_00003">
    <property type="entry name" value="RbfA"/>
    <property type="match status" value="1"/>
</dbReference>
<dbReference type="InterPro" id="IPR000238">
    <property type="entry name" value="RbfA"/>
</dbReference>
<dbReference type="GO" id="GO:0005829">
    <property type="term" value="C:cytosol"/>
    <property type="evidence" value="ECO:0007669"/>
    <property type="project" value="TreeGrafter"/>
</dbReference>
<dbReference type="NCBIfam" id="TIGR00082">
    <property type="entry name" value="rbfA"/>
    <property type="match status" value="1"/>
</dbReference>
<dbReference type="InterPro" id="IPR015946">
    <property type="entry name" value="KH_dom-like_a/b"/>
</dbReference>
<sequence length="125" mass="14216">MAFKLDRLTEDVRRELTDILHTLKDPRIGGLITIVRVDLTNDLSHCKVYVSSLEGIEGAKKAVEGLRSAAGYIRREIGHRVEMRRSPEFTFVADDSIEYSAGIAQKLGQLHERYARQDTEEQESK</sequence>
<comment type="subcellular location">
    <subcellularLocation>
        <location evidence="2">Cytoplasm</location>
    </subcellularLocation>
</comment>
<reference evidence="3 4" key="1">
    <citation type="submission" date="2019-03" db="EMBL/GenBank/DDBJ databases">
        <title>Genomic Encyclopedia of Type Strains, Phase IV (KMG-IV): sequencing the most valuable type-strain genomes for metagenomic binning, comparative biology and taxonomic classification.</title>
        <authorList>
            <person name="Goeker M."/>
        </authorList>
    </citation>
    <scope>NUCLEOTIDE SEQUENCE [LARGE SCALE GENOMIC DNA]</scope>
    <source>
        <strain evidence="3 4">DSM 100433</strain>
    </source>
</reference>
<dbReference type="Proteomes" id="UP000294682">
    <property type="component" value="Unassembled WGS sequence"/>
</dbReference>
<comment type="caution">
    <text evidence="3">The sequence shown here is derived from an EMBL/GenBank/DDBJ whole genome shotgun (WGS) entry which is preliminary data.</text>
</comment>
<dbReference type="GO" id="GO:0030490">
    <property type="term" value="P:maturation of SSU-rRNA"/>
    <property type="evidence" value="ECO:0007669"/>
    <property type="project" value="UniProtKB-UniRule"/>
</dbReference>
<dbReference type="PROSITE" id="PS01319">
    <property type="entry name" value="RBFA"/>
    <property type="match status" value="1"/>
</dbReference>
<proteinExistence type="inferred from homology"/>
<evidence type="ECO:0000313" key="4">
    <source>
        <dbReference type="Proteomes" id="UP000294682"/>
    </source>
</evidence>
<keyword evidence="4" id="KW-1185">Reference proteome</keyword>
<dbReference type="GO" id="GO:0043024">
    <property type="term" value="F:ribosomal small subunit binding"/>
    <property type="evidence" value="ECO:0007669"/>
    <property type="project" value="TreeGrafter"/>
</dbReference>
<name>A0A9X8UIR1_9FIRM</name>
<dbReference type="RefSeq" id="WP_079700064.1">
    <property type="nucleotide sequence ID" value="NZ_JADNAH010000002.1"/>
</dbReference>
<evidence type="ECO:0000256" key="1">
    <source>
        <dbReference type="ARBA" id="ARBA00022517"/>
    </source>
</evidence>
<dbReference type="InterPro" id="IPR020053">
    <property type="entry name" value="Ribosome-bd_factorA_CS"/>
</dbReference>
<accession>A0A9X8UIR1</accession>
<dbReference type="PANTHER" id="PTHR33515">
    <property type="entry name" value="RIBOSOME-BINDING FACTOR A, CHLOROPLASTIC-RELATED"/>
    <property type="match status" value="1"/>
</dbReference>
<organism evidence="3 4">
    <name type="scientific">Harryflintia acetispora</name>
    <dbReference type="NCBI Taxonomy" id="1849041"/>
    <lineage>
        <taxon>Bacteria</taxon>
        <taxon>Bacillati</taxon>
        <taxon>Bacillota</taxon>
        <taxon>Clostridia</taxon>
        <taxon>Eubacteriales</taxon>
        <taxon>Oscillospiraceae</taxon>
        <taxon>Harryflintia</taxon>
    </lineage>
</organism>
<dbReference type="Gene3D" id="3.30.300.20">
    <property type="match status" value="1"/>
</dbReference>
<comment type="similarity">
    <text evidence="2">Belongs to the RbfA family.</text>
</comment>
<dbReference type="EMBL" id="SLUK01000007">
    <property type="protein sequence ID" value="TCL42942.1"/>
    <property type="molecule type" value="Genomic_DNA"/>
</dbReference>
<comment type="subunit">
    <text evidence="2">Monomer. Binds 30S ribosomal subunits, but not 50S ribosomal subunits or 70S ribosomes.</text>
</comment>
<dbReference type="InterPro" id="IPR023799">
    <property type="entry name" value="RbfA_dom_sf"/>
</dbReference>
<dbReference type="SUPFAM" id="SSF89919">
    <property type="entry name" value="Ribosome-binding factor A, RbfA"/>
    <property type="match status" value="1"/>
</dbReference>
<keyword evidence="2" id="KW-0963">Cytoplasm</keyword>
<dbReference type="Pfam" id="PF02033">
    <property type="entry name" value="RBFA"/>
    <property type="match status" value="1"/>
</dbReference>
<dbReference type="AlphaFoldDB" id="A0A9X8UIR1"/>
<evidence type="ECO:0000313" key="3">
    <source>
        <dbReference type="EMBL" id="TCL42942.1"/>
    </source>
</evidence>